<name>A0A9P5MRH9_9AGAM</name>
<organism evidence="1 2">
    <name type="scientific">Russula ochroleuca</name>
    <dbReference type="NCBI Taxonomy" id="152965"/>
    <lineage>
        <taxon>Eukaryota</taxon>
        <taxon>Fungi</taxon>
        <taxon>Dikarya</taxon>
        <taxon>Basidiomycota</taxon>
        <taxon>Agaricomycotina</taxon>
        <taxon>Agaricomycetes</taxon>
        <taxon>Russulales</taxon>
        <taxon>Russulaceae</taxon>
        <taxon>Russula</taxon>
    </lineage>
</organism>
<reference evidence="1" key="1">
    <citation type="submission" date="2019-10" db="EMBL/GenBank/DDBJ databases">
        <authorList>
            <consortium name="DOE Joint Genome Institute"/>
            <person name="Kuo A."/>
            <person name="Miyauchi S."/>
            <person name="Kiss E."/>
            <person name="Drula E."/>
            <person name="Kohler A."/>
            <person name="Sanchez-Garcia M."/>
            <person name="Andreopoulos B."/>
            <person name="Barry K.W."/>
            <person name="Bonito G."/>
            <person name="Buee M."/>
            <person name="Carver A."/>
            <person name="Chen C."/>
            <person name="Cichocki N."/>
            <person name="Clum A."/>
            <person name="Culley D."/>
            <person name="Crous P.W."/>
            <person name="Fauchery L."/>
            <person name="Girlanda M."/>
            <person name="Hayes R."/>
            <person name="Keri Z."/>
            <person name="LaButti K."/>
            <person name="Lipzen A."/>
            <person name="Lombard V."/>
            <person name="Magnuson J."/>
            <person name="Maillard F."/>
            <person name="Morin E."/>
            <person name="Murat C."/>
            <person name="Nolan M."/>
            <person name="Ohm R."/>
            <person name="Pangilinan J."/>
            <person name="Pereira M."/>
            <person name="Perotto S."/>
            <person name="Peter M."/>
            <person name="Riley R."/>
            <person name="Sitrit Y."/>
            <person name="Stielow B."/>
            <person name="Szollosi G."/>
            <person name="Zifcakova L."/>
            <person name="Stursova M."/>
            <person name="Spatafora J.W."/>
            <person name="Tedersoo L."/>
            <person name="Vaario L.-M."/>
            <person name="Yamada A."/>
            <person name="Yan M."/>
            <person name="Wang P."/>
            <person name="Xu J."/>
            <person name="Bruns T."/>
            <person name="Baldrian P."/>
            <person name="Vilgalys R."/>
            <person name="Henrissat B."/>
            <person name="Grigoriev I.V."/>
            <person name="Hibbett D."/>
            <person name="Nagy L.G."/>
            <person name="Martin F.M."/>
        </authorList>
    </citation>
    <scope>NUCLEOTIDE SEQUENCE</scope>
    <source>
        <strain evidence="1">Prilba</strain>
    </source>
</reference>
<dbReference type="Proteomes" id="UP000759537">
    <property type="component" value="Unassembled WGS sequence"/>
</dbReference>
<evidence type="ECO:0000313" key="1">
    <source>
        <dbReference type="EMBL" id="KAF8475317.1"/>
    </source>
</evidence>
<dbReference type="AlphaFoldDB" id="A0A9P5MRH9"/>
<dbReference type="EMBL" id="WHVB01000016">
    <property type="protein sequence ID" value="KAF8475317.1"/>
    <property type="molecule type" value="Genomic_DNA"/>
</dbReference>
<proteinExistence type="predicted"/>
<protein>
    <submittedName>
        <fullName evidence="1">Uncharacterized protein</fullName>
    </submittedName>
</protein>
<accession>A0A9P5MRH9</accession>
<reference evidence="1" key="2">
    <citation type="journal article" date="2020" name="Nat. Commun.">
        <title>Large-scale genome sequencing of mycorrhizal fungi provides insights into the early evolution of symbiotic traits.</title>
        <authorList>
            <person name="Miyauchi S."/>
            <person name="Kiss E."/>
            <person name="Kuo A."/>
            <person name="Drula E."/>
            <person name="Kohler A."/>
            <person name="Sanchez-Garcia M."/>
            <person name="Morin E."/>
            <person name="Andreopoulos B."/>
            <person name="Barry K.W."/>
            <person name="Bonito G."/>
            <person name="Buee M."/>
            <person name="Carver A."/>
            <person name="Chen C."/>
            <person name="Cichocki N."/>
            <person name="Clum A."/>
            <person name="Culley D."/>
            <person name="Crous P.W."/>
            <person name="Fauchery L."/>
            <person name="Girlanda M."/>
            <person name="Hayes R.D."/>
            <person name="Keri Z."/>
            <person name="LaButti K."/>
            <person name="Lipzen A."/>
            <person name="Lombard V."/>
            <person name="Magnuson J."/>
            <person name="Maillard F."/>
            <person name="Murat C."/>
            <person name="Nolan M."/>
            <person name="Ohm R.A."/>
            <person name="Pangilinan J."/>
            <person name="Pereira M.F."/>
            <person name="Perotto S."/>
            <person name="Peter M."/>
            <person name="Pfister S."/>
            <person name="Riley R."/>
            <person name="Sitrit Y."/>
            <person name="Stielow J.B."/>
            <person name="Szollosi G."/>
            <person name="Zifcakova L."/>
            <person name="Stursova M."/>
            <person name="Spatafora J.W."/>
            <person name="Tedersoo L."/>
            <person name="Vaario L.M."/>
            <person name="Yamada A."/>
            <person name="Yan M."/>
            <person name="Wang P."/>
            <person name="Xu J."/>
            <person name="Bruns T."/>
            <person name="Baldrian P."/>
            <person name="Vilgalys R."/>
            <person name="Dunand C."/>
            <person name="Henrissat B."/>
            <person name="Grigoriev I.V."/>
            <person name="Hibbett D."/>
            <person name="Nagy L.G."/>
            <person name="Martin F.M."/>
        </authorList>
    </citation>
    <scope>NUCLEOTIDE SEQUENCE</scope>
    <source>
        <strain evidence="1">Prilba</strain>
    </source>
</reference>
<keyword evidence="2" id="KW-1185">Reference proteome</keyword>
<evidence type="ECO:0000313" key="2">
    <source>
        <dbReference type="Proteomes" id="UP000759537"/>
    </source>
</evidence>
<sequence>MERDMLSMGLSEPWKEDLRLLAGLRMLLDCLETPTFPHARSIWRRVSCERTNHRQVRYEGVIRDECVEERPVGNARFERGVLKSALLMNSPGASEWIVKLPYSGTIFTLCVRVLLCHHSPPLSALRAHA</sequence>
<comment type="caution">
    <text evidence="1">The sequence shown here is derived from an EMBL/GenBank/DDBJ whole genome shotgun (WGS) entry which is preliminary data.</text>
</comment>
<gene>
    <name evidence="1" type="ORF">DFH94DRAFT_119918</name>
</gene>